<evidence type="ECO:0000313" key="3">
    <source>
        <dbReference type="Proteomes" id="UP000727407"/>
    </source>
</evidence>
<feature type="non-terminal residue" evidence="2">
    <location>
        <position position="133"/>
    </location>
</feature>
<name>A0A8J4TXM0_CLAMG</name>
<dbReference type="Proteomes" id="UP000727407">
    <property type="component" value="Unassembled WGS sequence"/>
</dbReference>
<dbReference type="EMBL" id="QNUK01000039">
    <property type="protein sequence ID" value="KAF5905921.1"/>
    <property type="molecule type" value="Genomic_DNA"/>
</dbReference>
<keyword evidence="3" id="KW-1185">Reference proteome</keyword>
<evidence type="ECO:0000313" key="2">
    <source>
        <dbReference type="EMBL" id="KAF5905921.1"/>
    </source>
</evidence>
<organism evidence="2 3">
    <name type="scientific">Clarias magur</name>
    <name type="common">Asian catfish</name>
    <name type="synonym">Macropteronotus magur</name>
    <dbReference type="NCBI Taxonomy" id="1594786"/>
    <lineage>
        <taxon>Eukaryota</taxon>
        <taxon>Metazoa</taxon>
        <taxon>Chordata</taxon>
        <taxon>Craniata</taxon>
        <taxon>Vertebrata</taxon>
        <taxon>Euteleostomi</taxon>
        <taxon>Actinopterygii</taxon>
        <taxon>Neopterygii</taxon>
        <taxon>Teleostei</taxon>
        <taxon>Ostariophysi</taxon>
        <taxon>Siluriformes</taxon>
        <taxon>Clariidae</taxon>
        <taxon>Clarias</taxon>
    </lineage>
</organism>
<reference evidence="2" key="1">
    <citation type="submission" date="2020-07" db="EMBL/GenBank/DDBJ databases">
        <title>Clarias magur genome sequencing, assembly and annotation.</title>
        <authorList>
            <person name="Kushwaha B."/>
            <person name="Kumar R."/>
            <person name="Das P."/>
            <person name="Joshi C.G."/>
            <person name="Kumar D."/>
            <person name="Nagpure N.S."/>
            <person name="Pandey M."/>
            <person name="Agarwal S."/>
            <person name="Srivastava S."/>
            <person name="Singh M."/>
            <person name="Sahoo L."/>
            <person name="Jayasankar P."/>
            <person name="Meher P.K."/>
            <person name="Koringa P.G."/>
            <person name="Iquebal M.A."/>
            <person name="Das S.P."/>
            <person name="Bit A."/>
            <person name="Patnaik S."/>
            <person name="Patel N."/>
            <person name="Shah T.M."/>
            <person name="Hinsu A."/>
            <person name="Jena J.K."/>
        </authorList>
    </citation>
    <scope>NUCLEOTIDE SEQUENCE</scope>
    <source>
        <strain evidence="2">CIFAMagur01</strain>
        <tissue evidence="2">Testis</tissue>
    </source>
</reference>
<sequence length="133" mass="14001">MEHCTLLGSGSERSSRASTLSDTHGCPNPGQAADIAKHRQSPDEAEQLDCQGASDPGYVPCDMESPPATDISTRRAGAERYYGFQGGSKVVVSGPSLAPSQGTNSFTRGFLGLDKCNACVGTSICKKLYKEQI</sequence>
<proteinExistence type="predicted"/>
<evidence type="ECO:0000256" key="1">
    <source>
        <dbReference type="SAM" id="MobiDB-lite"/>
    </source>
</evidence>
<dbReference type="AlphaFoldDB" id="A0A8J4TXM0"/>
<comment type="caution">
    <text evidence="2">The sequence shown here is derived from an EMBL/GenBank/DDBJ whole genome shotgun (WGS) entry which is preliminary data.</text>
</comment>
<gene>
    <name evidence="2" type="ORF">DAT39_004418</name>
</gene>
<feature type="region of interest" description="Disordered" evidence="1">
    <location>
        <begin position="1"/>
        <end position="51"/>
    </location>
</feature>
<protein>
    <submittedName>
        <fullName evidence="2">Deleted in autism-related protein 1</fullName>
    </submittedName>
</protein>
<accession>A0A8J4TXM0</accession>
<dbReference type="OrthoDB" id="10035316at2759"/>